<dbReference type="OrthoDB" id="9768878at2"/>
<evidence type="ECO:0000256" key="12">
    <source>
        <dbReference type="NCBIfam" id="TIGR00928"/>
    </source>
</evidence>
<evidence type="ECO:0000256" key="13">
    <source>
        <dbReference type="RuleBase" id="RU361172"/>
    </source>
</evidence>
<dbReference type="InterPro" id="IPR008948">
    <property type="entry name" value="L-Aspartase-like"/>
</dbReference>
<dbReference type="InterPro" id="IPR024083">
    <property type="entry name" value="Fumarase/histidase_N"/>
</dbReference>
<dbReference type="Proteomes" id="UP000029641">
    <property type="component" value="Unassembled WGS sequence"/>
</dbReference>
<dbReference type="Gene3D" id="1.20.200.10">
    <property type="entry name" value="Fumarase/aspartase (Central domain)"/>
    <property type="match status" value="1"/>
</dbReference>
<evidence type="ECO:0000313" key="18">
    <source>
        <dbReference type="EMBL" id="GAL88789.1"/>
    </source>
</evidence>
<comment type="function">
    <text evidence="9">Catalyzes two reactions in de novo purine nucleotide biosynthesis. Catalyzes the breakdown of 5-aminoimidazole- (N-succinylocarboxamide) ribotide (SAICAR or 2-[5-amino-1-(5-phospho-beta-D-ribosyl)imidazole-4-carboxamido]succinate) to 5-aminoimidazole-4-carboxamide ribotide (AICAR or 5-amino-1-(5-phospho-beta-D-ribosyl)imidazole-4-carboxamide) and fumarate, and of adenylosuccinate (ADS or N(6)-(1,2-dicarboxyethyl)-AMP) to adenosine monophosphate (AMP) and fumarate.</text>
</comment>
<dbReference type="EMBL" id="BBNY01000004">
    <property type="protein sequence ID" value="GAL88789.1"/>
    <property type="molecule type" value="Genomic_DNA"/>
</dbReference>
<accession>A0A090VRT0</accession>
<comment type="pathway">
    <text evidence="1 13">Purine metabolism; IMP biosynthesis via de novo pathway; 5-amino-1-(5-phospho-D-ribosyl)imidazole-4-carboxamide from 5-amino-1-(5-phospho-D-ribosyl)imidazole-4-carboxylate: step 2/2.</text>
</comment>
<dbReference type="Gene3D" id="1.10.275.10">
    <property type="entry name" value="Fumarase/aspartase (N-terminal domain)"/>
    <property type="match status" value="1"/>
</dbReference>
<reference evidence="20" key="1">
    <citation type="journal article" date="2014" name="Genome Announc.">
        <title>Draft Genome Sequence of Marine Flavobacterium Jejuia pallidilutea Strain 11shimoA1 and Pigmentation Mutants.</title>
        <authorList>
            <person name="Takatani N."/>
            <person name="Nakanishi M."/>
            <person name="Meirelles P."/>
            <person name="Mino S."/>
            <person name="Suda W."/>
            <person name="Oshima K."/>
            <person name="Hattori M."/>
            <person name="Ohkuma M."/>
            <person name="Hosokawa M."/>
            <person name="Miyashita K."/>
            <person name="Thompson F.L."/>
            <person name="Niwa A."/>
            <person name="Sawabe T."/>
            <person name="Sawabe T."/>
        </authorList>
    </citation>
    <scope>NUCLEOTIDE SEQUENCE [LARGE SCALE GENOMIC DNA]</scope>
    <source>
        <strain evidence="20">JCM 19538</strain>
    </source>
</reference>
<evidence type="ECO:0000313" key="19">
    <source>
        <dbReference type="Proteomes" id="UP000029641"/>
    </source>
</evidence>
<dbReference type="InterPro" id="IPR000362">
    <property type="entry name" value="Fumarate_lyase_fam"/>
</dbReference>
<dbReference type="Proteomes" id="UP000029646">
    <property type="component" value="Unassembled WGS sequence"/>
</dbReference>
<dbReference type="SUPFAM" id="SSF48557">
    <property type="entry name" value="L-aspartase-like"/>
    <property type="match status" value="1"/>
</dbReference>
<evidence type="ECO:0000256" key="5">
    <source>
        <dbReference type="ARBA" id="ARBA00017058"/>
    </source>
</evidence>
<dbReference type="GO" id="GO:0004018">
    <property type="term" value="F:N6-(1,2-dicarboxyethyl)AMP AMP-lyase (fumarate-forming) activity"/>
    <property type="evidence" value="ECO:0007669"/>
    <property type="project" value="UniProtKB-UniRule"/>
</dbReference>
<dbReference type="RefSeq" id="WP_042244008.1">
    <property type="nucleotide sequence ID" value="NZ_BBNR01000010.1"/>
</dbReference>
<dbReference type="AlphaFoldDB" id="A0A090VRT0"/>
<comment type="catalytic activity">
    <reaction evidence="11">
        <text>N(6)-(1,2-dicarboxyethyl)-AMP = fumarate + AMP</text>
        <dbReference type="Rhea" id="RHEA:16853"/>
        <dbReference type="ChEBI" id="CHEBI:29806"/>
        <dbReference type="ChEBI" id="CHEBI:57567"/>
        <dbReference type="ChEBI" id="CHEBI:456215"/>
        <dbReference type="EC" id="4.3.2.2"/>
    </reaction>
    <physiologicalReaction direction="left-to-right" evidence="11">
        <dbReference type="Rhea" id="RHEA:16854"/>
    </physiologicalReaction>
</comment>
<organism evidence="16 19">
    <name type="scientific">Jejuia pallidilutea</name>
    <dbReference type="NCBI Taxonomy" id="504487"/>
    <lineage>
        <taxon>Bacteria</taxon>
        <taxon>Pseudomonadati</taxon>
        <taxon>Bacteroidota</taxon>
        <taxon>Flavobacteriia</taxon>
        <taxon>Flavobacteriales</taxon>
        <taxon>Flavobacteriaceae</taxon>
        <taxon>Jejuia</taxon>
    </lineage>
</organism>
<protein>
    <recommendedName>
        <fullName evidence="5 12">Adenylosuccinate lyase</fullName>
        <shortName evidence="13">ASL</shortName>
        <ecNumber evidence="4 12">4.3.2.2</ecNumber>
    </recommendedName>
    <alternativeName>
        <fullName evidence="10 13">Adenylosuccinase</fullName>
    </alternativeName>
</protein>
<comment type="catalytic activity">
    <reaction evidence="8">
        <text>(2S)-2-[5-amino-1-(5-phospho-beta-D-ribosyl)imidazole-4-carboxamido]succinate = 5-amino-1-(5-phospho-beta-D-ribosyl)imidazole-4-carboxamide + fumarate</text>
        <dbReference type="Rhea" id="RHEA:23920"/>
        <dbReference type="ChEBI" id="CHEBI:29806"/>
        <dbReference type="ChEBI" id="CHEBI:58443"/>
        <dbReference type="ChEBI" id="CHEBI:58475"/>
        <dbReference type="EC" id="4.3.2.2"/>
    </reaction>
    <physiologicalReaction direction="left-to-right" evidence="8">
        <dbReference type="Rhea" id="RHEA:23921"/>
    </physiologicalReaction>
</comment>
<evidence type="ECO:0000256" key="3">
    <source>
        <dbReference type="ARBA" id="ARBA00008273"/>
    </source>
</evidence>
<evidence type="ECO:0000256" key="7">
    <source>
        <dbReference type="ARBA" id="ARBA00023239"/>
    </source>
</evidence>
<dbReference type="EMBL" id="BBNS01000011">
    <property type="protein sequence ID" value="GAL71220.1"/>
    <property type="molecule type" value="Genomic_DNA"/>
</dbReference>
<evidence type="ECO:0000313" key="16">
    <source>
        <dbReference type="EMBL" id="GAL67426.1"/>
    </source>
</evidence>
<keyword evidence="20" id="KW-1185">Reference proteome</keyword>
<evidence type="ECO:0000256" key="4">
    <source>
        <dbReference type="ARBA" id="ARBA00012339"/>
    </source>
</evidence>
<dbReference type="InterPro" id="IPR004769">
    <property type="entry name" value="Pur_lyase"/>
</dbReference>
<evidence type="ECO:0000259" key="15">
    <source>
        <dbReference type="Pfam" id="PF08328"/>
    </source>
</evidence>
<dbReference type="PROSITE" id="PS00163">
    <property type="entry name" value="FUMARATE_LYASES"/>
    <property type="match status" value="1"/>
</dbReference>
<evidence type="ECO:0000256" key="10">
    <source>
        <dbReference type="ARBA" id="ARBA00030717"/>
    </source>
</evidence>
<dbReference type="PANTHER" id="PTHR43411:SF1">
    <property type="entry name" value="ADENYLOSUCCINATE LYASE"/>
    <property type="match status" value="1"/>
</dbReference>
<evidence type="ECO:0000256" key="6">
    <source>
        <dbReference type="ARBA" id="ARBA00022755"/>
    </source>
</evidence>
<dbReference type="UniPathway" id="UPA00074">
    <property type="reaction ID" value="UER00132"/>
</dbReference>
<comment type="caution">
    <text evidence="16">The sequence shown here is derived from an EMBL/GenBank/DDBJ whole genome shotgun (WGS) entry which is preliminary data.</text>
</comment>
<keyword evidence="6 13" id="KW-0658">Purine biosynthesis</keyword>
<evidence type="ECO:0000256" key="2">
    <source>
        <dbReference type="ARBA" id="ARBA00004734"/>
    </source>
</evidence>
<evidence type="ECO:0000313" key="20">
    <source>
        <dbReference type="Proteomes" id="UP000030184"/>
    </source>
</evidence>
<comment type="similarity">
    <text evidence="3 13">Belongs to the lyase 1 family. Adenylosuccinate lyase subfamily.</text>
</comment>
<comment type="pathway">
    <text evidence="2 13">Purine metabolism; AMP biosynthesis via de novo pathway; AMP from IMP: step 2/2.</text>
</comment>
<dbReference type="InterPro" id="IPR022761">
    <property type="entry name" value="Fumarate_lyase_N"/>
</dbReference>
<dbReference type="GO" id="GO:0044208">
    <property type="term" value="P:'de novo' AMP biosynthetic process"/>
    <property type="evidence" value="ECO:0007669"/>
    <property type="project" value="UniProtKB-UniPathway"/>
</dbReference>
<evidence type="ECO:0000256" key="1">
    <source>
        <dbReference type="ARBA" id="ARBA00004706"/>
    </source>
</evidence>
<dbReference type="PRINTS" id="PR00149">
    <property type="entry name" value="FUMRATELYASE"/>
</dbReference>
<dbReference type="Pfam" id="PF08328">
    <property type="entry name" value="ASL_C"/>
    <property type="match status" value="1"/>
</dbReference>
<evidence type="ECO:0000259" key="14">
    <source>
        <dbReference type="Pfam" id="PF00206"/>
    </source>
</evidence>
<dbReference type="UniPathway" id="UPA00075">
    <property type="reaction ID" value="UER00336"/>
</dbReference>
<evidence type="ECO:0000256" key="9">
    <source>
        <dbReference type="ARBA" id="ARBA00025012"/>
    </source>
</evidence>
<dbReference type="InterPro" id="IPR047136">
    <property type="entry name" value="PurB_bact"/>
</dbReference>
<dbReference type="Gene3D" id="1.10.40.30">
    <property type="entry name" value="Fumarase/aspartase (C-terminal domain)"/>
    <property type="match status" value="1"/>
</dbReference>
<dbReference type="Pfam" id="PF00206">
    <property type="entry name" value="Lyase_1"/>
    <property type="match status" value="1"/>
</dbReference>
<sequence>MSLSPLNAISPIDGRYRNKIDALGAYFSEEALIKYRVLVEIEYFIALCEIPLPQLEHVDHSIFDDLKDIYKSFSSNDAKAIKDIESVTNHDVKAVEYFIKEKFDALGLSEFKEFIHFGLTSQDINNTAIPLSIKEAMNDVYVPEYFNVLNKLKALVKDWADVSMLARTHGQPASPTRLGKEIDVFVVRLEEQFNLLNDIPSAAKFGGATGNFNAHHVAYPNIDWKAFGDTFVQDKLGLQHSFPTTQIEHYDHMAALFDALKRINTILIDLDRDVWTYVSMDYFKQKIKKGEVGSSAMPHKVNPIDFENSEGNLGIANAIFEHLSAKLPISRLQRDLTDSTVLRNVGVPFGHTLIGFKSTLKGLNKLLLNTPKFAEDLENNWAVVAEAIQTILRREGYPNPYEALKGLTRTNEKINQNSISNFIDTLEVSNKIKDELKQITPANYTGI</sequence>
<dbReference type="eggNOG" id="COG0015">
    <property type="taxonomic scope" value="Bacteria"/>
</dbReference>
<dbReference type="PANTHER" id="PTHR43411">
    <property type="entry name" value="ADENYLOSUCCINATE LYASE"/>
    <property type="match status" value="1"/>
</dbReference>
<dbReference type="Proteomes" id="UP000030184">
    <property type="component" value="Unassembled WGS sequence"/>
</dbReference>
<dbReference type="InterPro" id="IPR013539">
    <property type="entry name" value="PurB_C"/>
</dbReference>
<dbReference type="GO" id="GO:0006189">
    <property type="term" value="P:'de novo' IMP biosynthetic process"/>
    <property type="evidence" value="ECO:0007669"/>
    <property type="project" value="UniProtKB-UniPathway"/>
</dbReference>
<dbReference type="STRING" id="504487.JCM19538_1224"/>
<gene>
    <name evidence="16" type="ORF">JCM19301_399</name>
    <name evidence="17" type="ORF">JCM19302_897</name>
    <name evidence="18" type="ORF">JCM19538_1224</name>
</gene>
<evidence type="ECO:0000313" key="17">
    <source>
        <dbReference type="EMBL" id="GAL71220.1"/>
    </source>
</evidence>
<feature type="domain" description="Adenylosuccinate lyase PurB C-terminal" evidence="15">
    <location>
        <begin position="330"/>
        <end position="445"/>
    </location>
</feature>
<evidence type="ECO:0000256" key="11">
    <source>
        <dbReference type="ARBA" id="ARBA00049115"/>
    </source>
</evidence>
<dbReference type="InterPro" id="IPR020557">
    <property type="entry name" value="Fumarate_lyase_CS"/>
</dbReference>
<dbReference type="EMBL" id="BBNR01000010">
    <property type="protein sequence ID" value="GAL67426.1"/>
    <property type="molecule type" value="Genomic_DNA"/>
</dbReference>
<dbReference type="EC" id="4.3.2.2" evidence="4 12"/>
<feature type="domain" description="Fumarate lyase N-terminal" evidence="14">
    <location>
        <begin position="14"/>
        <end position="311"/>
    </location>
</feature>
<dbReference type="NCBIfam" id="TIGR00928">
    <property type="entry name" value="purB"/>
    <property type="match status" value="1"/>
</dbReference>
<name>A0A090VRT0_9FLAO</name>
<proteinExistence type="inferred from homology"/>
<evidence type="ECO:0000256" key="8">
    <source>
        <dbReference type="ARBA" id="ARBA00024477"/>
    </source>
</evidence>
<keyword evidence="7 13" id="KW-0456">Lyase</keyword>
<dbReference type="NCBIfam" id="NF006764">
    <property type="entry name" value="PRK09285.1"/>
    <property type="match status" value="1"/>
</dbReference>